<evidence type="ECO:0000313" key="2">
    <source>
        <dbReference type="Proteomes" id="UP000800097"/>
    </source>
</evidence>
<sequence length="288" mass="31787">MNTKPSWFLAPRASHPDGPIKLGSILITPTRPEEPLYDSSHLLSKSDNLTVWAEKDFTFDNSKEKGGSVGIWASFLELILGIGGDVSVGGANGGGYKLTAERMVSKQFVPSMTYLQECIQQEKVRSYIAESRFRSKVYVIVGVMIACGASSYIKYMKERNMALTLGVDGTALGVPISAGPEVEVNNKRELAIGSKESDDFVFAYRVREIKVKNSGKIVQRVIRKGALFEGDQAQEDYEEYLKSEEQQAVAEVVGLSEEDVTGEDFDYEVKETVDEANGEHVLCYAPEE</sequence>
<organism evidence="1 2">
    <name type="scientific">Westerdykella ornata</name>
    <dbReference type="NCBI Taxonomy" id="318751"/>
    <lineage>
        <taxon>Eukaryota</taxon>
        <taxon>Fungi</taxon>
        <taxon>Dikarya</taxon>
        <taxon>Ascomycota</taxon>
        <taxon>Pezizomycotina</taxon>
        <taxon>Dothideomycetes</taxon>
        <taxon>Pleosporomycetidae</taxon>
        <taxon>Pleosporales</taxon>
        <taxon>Sporormiaceae</taxon>
        <taxon>Westerdykella</taxon>
    </lineage>
</organism>
<protein>
    <submittedName>
        <fullName evidence="1">Uncharacterized protein</fullName>
    </submittedName>
</protein>
<dbReference type="GeneID" id="54552570"/>
<dbReference type="RefSeq" id="XP_033649138.1">
    <property type="nucleotide sequence ID" value="XM_033799395.1"/>
</dbReference>
<keyword evidence="2" id="KW-1185">Reference proteome</keyword>
<dbReference type="AlphaFoldDB" id="A0A6A6J8R7"/>
<dbReference type="OrthoDB" id="4500473at2759"/>
<dbReference type="EMBL" id="ML986537">
    <property type="protein sequence ID" value="KAF2271599.1"/>
    <property type="molecule type" value="Genomic_DNA"/>
</dbReference>
<evidence type="ECO:0000313" key="1">
    <source>
        <dbReference type="EMBL" id="KAF2271599.1"/>
    </source>
</evidence>
<reference evidence="1" key="1">
    <citation type="journal article" date="2020" name="Stud. Mycol.">
        <title>101 Dothideomycetes genomes: a test case for predicting lifestyles and emergence of pathogens.</title>
        <authorList>
            <person name="Haridas S."/>
            <person name="Albert R."/>
            <person name="Binder M."/>
            <person name="Bloem J."/>
            <person name="Labutti K."/>
            <person name="Salamov A."/>
            <person name="Andreopoulos B."/>
            <person name="Baker S."/>
            <person name="Barry K."/>
            <person name="Bills G."/>
            <person name="Bluhm B."/>
            <person name="Cannon C."/>
            <person name="Castanera R."/>
            <person name="Culley D."/>
            <person name="Daum C."/>
            <person name="Ezra D."/>
            <person name="Gonzalez J."/>
            <person name="Henrissat B."/>
            <person name="Kuo A."/>
            <person name="Liang C."/>
            <person name="Lipzen A."/>
            <person name="Lutzoni F."/>
            <person name="Magnuson J."/>
            <person name="Mondo S."/>
            <person name="Nolan M."/>
            <person name="Ohm R."/>
            <person name="Pangilinan J."/>
            <person name="Park H.-J."/>
            <person name="Ramirez L."/>
            <person name="Alfaro M."/>
            <person name="Sun H."/>
            <person name="Tritt A."/>
            <person name="Yoshinaga Y."/>
            <person name="Zwiers L.-H."/>
            <person name="Turgeon B."/>
            <person name="Goodwin S."/>
            <person name="Spatafora J."/>
            <person name="Crous P."/>
            <person name="Grigoriev I."/>
        </authorList>
    </citation>
    <scope>NUCLEOTIDE SEQUENCE</scope>
    <source>
        <strain evidence="1">CBS 379.55</strain>
    </source>
</reference>
<accession>A0A6A6J8R7</accession>
<dbReference type="Proteomes" id="UP000800097">
    <property type="component" value="Unassembled WGS sequence"/>
</dbReference>
<gene>
    <name evidence="1" type="ORF">EI97DRAFT_437710</name>
</gene>
<proteinExistence type="predicted"/>
<name>A0A6A6J8R7_WESOR</name>